<dbReference type="PANTHER" id="PTHR32322:SF9">
    <property type="entry name" value="AMINO-ACID METABOLITE EFFLUX PUMP-RELATED"/>
    <property type="match status" value="1"/>
</dbReference>
<evidence type="ECO:0000259" key="6">
    <source>
        <dbReference type="Pfam" id="PF00892"/>
    </source>
</evidence>
<organism evidence="7 8">
    <name type="scientific">Litoribrevibacter albus</name>
    <dbReference type="NCBI Taxonomy" id="1473156"/>
    <lineage>
        <taxon>Bacteria</taxon>
        <taxon>Pseudomonadati</taxon>
        <taxon>Pseudomonadota</taxon>
        <taxon>Gammaproteobacteria</taxon>
        <taxon>Oceanospirillales</taxon>
        <taxon>Oceanospirillaceae</taxon>
        <taxon>Litoribrevibacter</taxon>
    </lineage>
</organism>
<feature type="transmembrane region" description="Helical" evidence="5">
    <location>
        <begin position="160"/>
        <end position="181"/>
    </location>
</feature>
<keyword evidence="8" id="KW-1185">Reference proteome</keyword>
<reference evidence="7" key="1">
    <citation type="journal article" date="2014" name="Int. J. Syst. Evol. Microbiol.">
        <title>Complete genome sequence of Corynebacterium casei LMG S-19264T (=DSM 44701T), isolated from a smear-ripened cheese.</title>
        <authorList>
            <consortium name="US DOE Joint Genome Institute (JGI-PGF)"/>
            <person name="Walter F."/>
            <person name="Albersmeier A."/>
            <person name="Kalinowski J."/>
            <person name="Ruckert C."/>
        </authorList>
    </citation>
    <scope>NUCLEOTIDE SEQUENCE</scope>
    <source>
        <strain evidence="7">NBRC 110071</strain>
    </source>
</reference>
<dbReference type="Proteomes" id="UP001161389">
    <property type="component" value="Unassembled WGS sequence"/>
</dbReference>
<feature type="transmembrane region" description="Helical" evidence="5">
    <location>
        <begin position="275"/>
        <end position="295"/>
    </location>
</feature>
<protein>
    <recommendedName>
        <fullName evidence="6">EamA domain-containing protein</fullName>
    </recommendedName>
</protein>
<keyword evidence="2 5" id="KW-0812">Transmembrane</keyword>
<dbReference type="EMBL" id="BSNM01000014">
    <property type="protein sequence ID" value="GLQ31990.1"/>
    <property type="molecule type" value="Genomic_DNA"/>
</dbReference>
<dbReference type="GO" id="GO:0016020">
    <property type="term" value="C:membrane"/>
    <property type="evidence" value="ECO:0007669"/>
    <property type="project" value="UniProtKB-SubCell"/>
</dbReference>
<feature type="transmembrane region" description="Helical" evidence="5">
    <location>
        <begin position="218"/>
        <end position="239"/>
    </location>
</feature>
<comment type="caution">
    <text evidence="7">The sequence shown here is derived from an EMBL/GenBank/DDBJ whole genome shotgun (WGS) entry which is preliminary data.</text>
</comment>
<sequence length="305" mass="32552">MHLNKSMKVFLLTSVALIAFAGNSIFCRLALGEERIDAASFTSIRLLTGIAVLLAVLALSPYRVKVRNGQVQGADEHQTQPTRGSWRAALMLFIYAIGFSYAYVSLETGTGALILFGAVQITMIAVGLVTGNRLTVIEWLGVLLAFAGFTYLMLPGVEAPSLLGFVFMAAAGVAWGFYTLAGKGSRHPLSDTAFNFVRTLPLVVLLIVLTISNSQMTLYGIVLAMLSGGLASGIGYTIWYMALEGLSAIQAAVLQLLVPIIATIGGFVFSGEEITLRFVIATLMVLGGILMVILGRFQSQKQISS</sequence>
<evidence type="ECO:0000256" key="4">
    <source>
        <dbReference type="ARBA" id="ARBA00023136"/>
    </source>
</evidence>
<feature type="transmembrane region" description="Helical" evidence="5">
    <location>
        <begin position="110"/>
        <end position="129"/>
    </location>
</feature>
<dbReference type="SUPFAM" id="SSF103481">
    <property type="entry name" value="Multidrug resistance efflux transporter EmrE"/>
    <property type="match status" value="1"/>
</dbReference>
<accession>A0AA37W6V5</accession>
<feature type="transmembrane region" description="Helical" evidence="5">
    <location>
        <begin position="193"/>
        <end position="212"/>
    </location>
</feature>
<comment type="subcellular location">
    <subcellularLocation>
        <location evidence="1">Membrane</location>
        <topology evidence="1">Multi-pass membrane protein</topology>
    </subcellularLocation>
</comment>
<evidence type="ECO:0000256" key="5">
    <source>
        <dbReference type="SAM" id="Phobius"/>
    </source>
</evidence>
<dbReference type="InterPro" id="IPR037185">
    <property type="entry name" value="EmrE-like"/>
</dbReference>
<keyword evidence="3 5" id="KW-1133">Transmembrane helix</keyword>
<evidence type="ECO:0000256" key="1">
    <source>
        <dbReference type="ARBA" id="ARBA00004141"/>
    </source>
</evidence>
<keyword evidence="4 5" id="KW-0472">Membrane</keyword>
<feature type="transmembrane region" description="Helical" evidence="5">
    <location>
        <begin position="42"/>
        <end position="64"/>
    </location>
</feature>
<evidence type="ECO:0000256" key="3">
    <source>
        <dbReference type="ARBA" id="ARBA00022989"/>
    </source>
</evidence>
<gene>
    <name evidence="7" type="ORF">GCM10007876_24690</name>
</gene>
<feature type="transmembrane region" description="Helical" evidence="5">
    <location>
        <begin position="251"/>
        <end position="269"/>
    </location>
</feature>
<reference evidence="7" key="2">
    <citation type="submission" date="2023-01" db="EMBL/GenBank/DDBJ databases">
        <title>Draft genome sequence of Litoribrevibacter albus strain NBRC 110071.</title>
        <authorList>
            <person name="Sun Q."/>
            <person name="Mori K."/>
        </authorList>
    </citation>
    <scope>NUCLEOTIDE SEQUENCE</scope>
    <source>
        <strain evidence="7">NBRC 110071</strain>
    </source>
</reference>
<dbReference type="InterPro" id="IPR050638">
    <property type="entry name" value="AA-Vitamin_Transporters"/>
</dbReference>
<dbReference type="InterPro" id="IPR000620">
    <property type="entry name" value="EamA_dom"/>
</dbReference>
<evidence type="ECO:0000313" key="8">
    <source>
        <dbReference type="Proteomes" id="UP001161389"/>
    </source>
</evidence>
<dbReference type="PANTHER" id="PTHR32322">
    <property type="entry name" value="INNER MEMBRANE TRANSPORTER"/>
    <property type="match status" value="1"/>
</dbReference>
<feature type="domain" description="EamA" evidence="6">
    <location>
        <begin position="163"/>
        <end position="293"/>
    </location>
</feature>
<feature type="transmembrane region" description="Helical" evidence="5">
    <location>
        <begin position="136"/>
        <end position="154"/>
    </location>
</feature>
<evidence type="ECO:0000256" key="2">
    <source>
        <dbReference type="ARBA" id="ARBA00022692"/>
    </source>
</evidence>
<dbReference type="Pfam" id="PF00892">
    <property type="entry name" value="EamA"/>
    <property type="match status" value="1"/>
</dbReference>
<proteinExistence type="predicted"/>
<evidence type="ECO:0000313" key="7">
    <source>
        <dbReference type="EMBL" id="GLQ31990.1"/>
    </source>
</evidence>
<dbReference type="AlphaFoldDB" id="A0AA37W6V5"/>
<feature type="transmembrane region" description="Helical" evidence="5">
    <location>
        <begin position="85"/>
        <end position="104"/>
    </location>
</feature>
<name>A0AA37W6V5_9GAMM</name>